<feature type="chain" id="PRO_5039363311" description="Secreted protein" evidence="1">
    <location>
        <begin position="29"/>
        <end position="93"/>
    </location>
</feature>
<evidence type="ECO:0000313" key="2">
    <source>
        <dbReference type="EMBL" id="SDD89797.1"/>
    </source>
</evidence>
<keyword evidence="3" id="KW-1185">Reference proteome</keyword>
<feature type="signal peptide" evidence="1">
    <location>
        <begin position="1"/>
        <end position="28"/>
    </location>
</feature>
<name>A0A1G6YJB3_9NOCA</name>
<dbReference type="RefSeq" id="WP_139191218.1">
    <property type="nucleotide sequence ID" value="NZ_FNAB01000007.1"/>
</dbReference>
<dbReference type="Proteomes" id="UP000199417">
    <property type="component" value="Unassembled WGS sequence"/>
</dbReference>
<organism evidence="2 3">
    <name type="scientific">Rhodococcus tukisamuensis</name>
    <dbReference type="NCBI Taxonomy" id="168276"/>
    <lineage>
        <taxon>Bacteria</taxon>
        <taxon>Bacillati</taxon>
        <taxon>Actinomycetota</taxon>
        <taxon>Actinomycetes</taxon>
        <taxon>Mycobacteriales</taxon>
        <taxon>Nocardiaceae</taxon>
        <taxon>Rhodococcus</taxon>
    </lineage>
</organism>
<dbReference type="EMBL" id="FNAB01000007">
    <property type="protein sequence ID" value="SDD89797.1"/>
    <property type="molecule type" value="Genomic_DNA"/>
</dbReference>
<protein>
    <recommendedName>
        <fullName evidence="4">Secreted protein</fullName>
    </recommendedName>
</protein>
<accession>A0A1G6YJB3</accession>
<evidence type="ECO:0008006" key="4">
    <source>
        <dbReference type="Google" id="ProtNLM"/>
    </source>
</evidence>
<gene>
    <name evidence="2" type="ORF">SAMN05444580_107184</name>
</gene>
<sequence length="93" mass="8877">MSSPTRPAVRRLASALAATALLTGGIVAGTGTAAASLPVTDVCGGGGCEQPPGSAEIALNSGLSALAAVVNPVLVPVLSVYQSVFGNTGSLAE</sequence>
<evidence type="ECO:0000313" key="3">
    <source>
        <dbReference type="Proteomes" id="UP000199417"/>
    </source>
</evidence>
<dbReference type="AlphaFoldDB" id="A0A1G6YJB3"/>
<keyword evidence="1" id="KW-0732">Signal</keyword>
<reference evidence="2 3" key="1">
    <citation type="submission" date="2016-10" db="EMBL/GenBank/DDBJ databases">
        <authorList>
            <person name="de Groot N.N."/>
        </authorList>
    </citation>
    <scope>NUCLEOTIDE SEQUENCE [LARGE SCALE GENOMIC DNA]</scope>
    <source>
        <strain evidence="2 3">JCM 11308</strain>
    </source>
</reference>
<proteinExistence type="predicted"/>
<evidence type="ECO:0000256" key="1">
    <source>
        <dbReference type="SAM" id="SignalP"/>
    </source>
</evidence>